<dbReference type="InterPro" id="IPR011701">
    <property type="entry name" value="MFS"/>
</dbReference>
<dbReference type="PROSITE" id="PS50850">
    <property type="entry name" value="MFS"/>
    <property type="match status" value="1"/>
</dbReference>
<dbReference type="Gene3D" id="1.20.1250.20">
    <property type="entry name" value="MFS general substrate transporter like domains"/>
    <property type="match status" value="2"/>
</dbReference>
<dbReference type="CDD" id="cd17319">
    <property type="entry name" value="MFS_ExuT_GudP_like"/>
    <property type="match status" value="1"/>
</dbReference>
<feature type="domain" description="Major facilitator superfamily (MFS) profile" evidence="7">
    <location>
        <begin position="28"/>
        <end position="433"/>
    </location>
</feature>
<dbReference type="OrthoDB" id="9773957at2"/>
<organism evidence="8 9">
    <name type="scientific">Methylobacterium aquaticum</name>
    <dbReference type="NCBI Taxonomy" id="270351"/>
    <lineage>
        <taxon>Bacteria</taxon>
        <taxon>Pseudomonadati</taxon>
        <taxon>Pseudomonadota</taxon>
        <taxon>Alphaproteobacteria</taxon>
        <taxon>Hyphomicrobiales</taxon>
        <taxon>Methylobacteriaceae</taxon>
        <taxon>Methylobacterium</taxon>
    </lineage>
</organism>
<dbReference type="AlphaFoldDB" id="A0A0J6SRM1"/>
<evidence type="ECO:0000313" key="9">
    <source>
        <dbReference type="Proteomes" id="UP000035929"/>
    </source>
</evidence>
<feature type="transmembrane region" description="Helical" evidence="6">
    <location>
        <begin position="93"/>
        <end position="112"/>
    </location>
</feature>
<evidence type="ECO:0000256" key="4">
    <source>
        <dbReference type="ARBA" id="ARBA00022989"/>
    </source>
</evidence>
<dbReference type="InterPro" id="IPR036259">
    <property type="entry name" value="MFS_trans_sf"/>
</dbReference>
<accession>A0A0J6SRM1</accession>
<keyword evidence="3 6" id="KW-0812">Transmembrane</keyword>
<dbReference type="GO" id="GO:0016020">
    <property type="term" value="C:membrane"/>
    <property type="evidence" value="ECO:0007669"/>
    <property type="project" value="UniProtKB-SubCell"/>
</dbReference>
<feature type="transmembrane region" description="Helical" evidence="6">
    <location>
        <begin position="187"/>
        <end position="209"/>
    </location>
</feature>
<evidence type="ECO:0000256" key="6">
    <source>
        <dbReference type="SAM" id="Phobius"/>
    </source>
</evidence>
<dbReference type="PATRIC" id="fig|270351.6.peg.6934"/>
<dbReference type="SUPFAM" id="SSF103473">
    <property type="entry name" value="MFS general substrate transporter"/>
    <property type="match status" value="1"/>
</dbReference>
<feature type="transmembrane region" description="Helical" evidence="6">
    <location>
        <begin position="409"/>
        <end position="429"/>
    </location>
</feature>
<keyword evidence="5 6" id="KW-0472">Membrane</keyword>
<feature type="transmembrane region" description="Helical" evidence="6">
    <location>
        <begin position="152"/>
        <end position="175"/>
    </location>
</feature>
<feature type="transmembrane region" description="Helical" evidence="6">
    <location>
        <begin position="285"/>
        <end position="306"/>
    </location>
</feature>
<comment type="caution">
    <text evidence="8">The sequence shown here is derived from an EMBL/GenBank/DDBJ whole genome shotgun (WGS) entry which is preliminary data.</text>
</comment>
<comment type="subcellular location">
    <subcellularLocation>
        <location evidence="1">Membrane</location>
        <topology evidence="1">Multi-pass membrane protein</topology>
    </subcellularLocation>
</comment>
<feature type="transmembrane region" description="Helical" evidence="6">
    <location>
        <begin position="62"/>
        <end position="81"/>
    </location>
</feature>
<evidence type="ECO:0000256" key="5">
    <source>
        <dbReference type="ARBA" id="ARBA00023136"/>
    </source>
</evidence>
<feature type="transmembrane region" description="Helical" evidence="6">
    <location>
        <begin position="118"/>
        <end position="140"/>
    </location>
</feature>
<reference evidence="8 9" key="1">
    <citation type="submission" date="2015-03" db="EMBL/GenBank/DDBJ databases">
        <title>Genome sequencing of Methylobacterium aquaticum DSM16371 type strain.</title>
        <authorList>
            <person name="Chaudhry V."/>
            <person name="Patil P.B."/>
        </authorList>
    </citation>
    <scope>NUCLEOTIDE SEQUENCE [LARGE SCALE GENOMIC DNA]</scope>
    <source>
        <strain evidence="8 9">DSM 16371</strain>
    </source>
</reference>
<feature type="transmembrane region" description="Helical" evidence="6">
    <location>
        <begin position="344"/>
        <end position="365"/>
    </location>
</feature>
<dbReference type="PANTHER" id="PTHR43791">
    <property type="entry name" value="PERMEASE-RELATED"/>
    <property type="match status" value="1"/>
</dbReference>
<sequence length="463" mass="49616">MPSNSVAASGGATAPTLDSVLRKASWRIVPLFVACFGMAYLDRVNISFAKLQMQSELGLSDAAYGLGASIFFISYLVFEIPSNMILARVGSRLWIARIMISWGIASALMMFVKTEAWFYVLRFLLGMFEAGFVPGAVYYFTQWFPAKQRGRINSFFFTSIALCGILGGPISGAIMKYMDAVGGMHGWQWLFLLEGIPSVVLGFVVMAWLDDRVEDARWLNDDEKRILTASLEAEPRSGSTHSFSVALRQPSTYVFSVIYLGLAMGIYGILFWMPQLVKTAGTNDTFIIGLITMLPYLVALVGVTLIARSSDRTGERKWHLAGCALAGVVGYVMCGIFGNSTVMLVVGLSIAATGIIASFGLFWILPARVMTGVAAAGGLALINSVGQLGGVIGPYMVGVVRDTTGSADAALYAIAGVCALSAGLIVWCLPKRVYERASSDEAVTSSLAVDGVLVPPLVAGERN</sequence>
<feature type="transmembrane region" description="Helical" evidence="6">
    <location>
        <begin position="253"/>
        <end position="273"/>
    </location>
</feature>
<keyword evidence="2" id="KW-0813">Transport</keyword>
<dbReference type="PANTHER" id="PTHR43791:SF36">
    <property type="entry name" value="TRANSPORTER, PUTATIVE (AFU_ORTHOLOGUE AFUA_6G08340)-RELATED"/>
    <property type="match status" value="1"/>
</dbReference>
<dbReference type="GO" id="GO:0022857">
    <property type="term" value="F:transmembrane transporter activity"/>
    <property type="evidence" value="ECO:0007669"/>
    <property type="project" value="InterPro"/>
</dbReference>
<gene>
    <name evidence="8" type="ORF">VP06_10220</name>
</gene>
<dbReference type="Proteomes" id="UP000035929">
    <property type="component" value="Unassembled WGS sequence"/>
</dbReference>
<evidence type="ECO:0000259" key="7">
    <source>
        <dbReference type="PROSITE" id="PS50850"/>
    </source>
</evidence>
<dbReference type="FunFam" id="1.20.1250.20:FF:000018">
    <property type="entry name" value="MFS transporter permease"/>
    <property type="match status" value="1"/>
</dbReference>
<dbReference type="EMBL" id="LABX01000071">
    <property type="protein sequence ID" value="KMO36344.1"/>
    <property type="molecule type" value="Genomic_DNA"/>
</dbReference>
<protein>
    <submittedName>
        <fullName evidence="8">MFS transporter permease</fullName>
    </submittedName>
</protein>
<evidence type="ECO:0000256" key="2">
    <source>
        <dbReference type="ARBA" id="ARBA00022448"/>
    </source>
</evidence>
<dbReference type="InterPro" id="IPR020846">
    <property type="entry name" value="MFS_dom"/>
</dbReference>
<evidence type="ECO:0000256" key="3">
    <source>
        <dbReference type="ARBA" id="ARBA00022692"/>
    </source>
</evidence>
<keyword evidence="4 6" id="KW-1133">Transmembrane helix</keyword>
<dbReference type="Pfam" id="PF07690">
    <property type="entry name" value="MFS_1"/>
    <property type="match status" value="1"/>
</dbReference>
<name>A0A0J6SRM1_9HYPH</name>
<feature type="transmembrane region" description="Helical" evidence="6">
    <location>
        <begin position="372"/>
        <end position="397"/>
    </location>
</feature>
<proteinExistence type="predicted"/>
<evidence type="ECO:0000313" key="8">
    <source>
        <dbReference type="EMBL" id="KMO36344.1"/>
    </source>
</evidence>
<feature type="transmembrane region" description="Helical" evidence="6">
    <location>
        <begin position="318"/>
        <end position="338"/>
    </location>
</feature>
<evidence type="ECO:0000256" key="1">
    <source>
        <dbReference type="ARBA" id="ARBA00004141"/>
    </source>
</evidence>